<dbReference type="AlphaFoldDB" id="A0A6J8CYN5"/>
<evidence type="ECO:0000313" key="1">
    <source>
        <dbReference type="EMBL" id="CAC5401578.1"/>
    </source>
</evidence>
<dbReference type="EMBL" id="CACVKT020006444">
    <property type="protein sequence ID" value="CAC5401578.1"/>
    <property type="molecule type" value="Genomic_DNA"/>
</dbReference>
<dbReference type="Proteomes" id="UP000507470">
    <property type="component" value="Unassembled WGS sequence"/>
</dbReference>
<keyword evidence="2" id="KW-1185">Reference proteome</keyword>
<proteinExistence type="predicted"/>
<protein>
    <submittedName>
        <fullName evidence="1">Uncharacterized protein</fullName>
    </submittedName>
</protein>
<evidence type="ECO:0000313" key="2">
    <source>
        <dbReference type="Proteomes" id="UP000507470"/>
    </source>
</evidence>
<accession>A0A6J8CYN5</accession>
<organism evidence="1 2">
    <name type="scientific">Mytilus coruscus</name>
    <name type="common">Sea mussel</name>
    <dbReference type="NCBI Taxonomy" id="42192"/>
    <lineage>
        <taxon>Eukaryota</taxon>
        <taxon>Metazoa</taxon>
        <taxon>Spiralia</taxon>
        <taxon>Lophotrochozoa</taxon>
        <taxon>Mollusca</taxon>
        <taxon>Bivalvia</taxon>
        <taxon>Autobranchia</taxon>
        <taxon>Pteriomorphia</taxon>
        <taxon>Mytilida</taxon>
        <taxon>Mytiloidea</taxon>
        <taxon>Mytilidae</taxon>
        <taxon>Mytilinae</taxon>
        <taxon>Mytilus</taxon>
    </lineage>
</organism>
<reference evidence="1 2" key="1">
    <citation type="submission" date="2020-06" db="EMBL/GenBank/DDBJ databases">
        <authorList>
            <person name="Li R."/>
            <person name="Bekaert M."/>
        </authorList>
    </citation>
    <scope>NUCLEOTIDE SEQUENCE [LARGE SCALE GENOMIC DNA]</scope>
    <source>
        <strain evidence="2">wild</strain>
    </source>
</reference>
<name>A0A6J8CYN5_MYTCO</name>
<gene>
    <name evidence="1" type="ORF">MCOR_35649</name>
</gene>
<sequence>MTDSGLRTLSIDSYYMQPLARSELQNPTETSPFEELSNAIEKSKVFVRNSYETSRRRATEVMVWVLANKNRNSYQEISCSMPVASGLNDYRLGGNAMRQATDFVLKECTDCGLNILNFSMDGQWIQLMNRDTSGKALSIFQLQKDVWNSSKSMSKQELLKRLVHIFDSNQDRGISVKRLSSGALSVSIEGEVIVTIRTPVNQTILNKGHRGDCVDENVDDTSRSRRTDWIPDSVINNLTENSDSDLLRDVDKISNEISDICLADNANEASTKETQFENANQTDFEHAIEVESEDLNKIIEKDTSGDSETTNDIEQQRHTTTHIELAGEFLNKLISWLKQNAKTASK</sequence>